<organism evidence="1 2">
    <name type="scientific">Eumeta variegata</name>
    <name type="common">Bagworm moth</name>
    <name type="synonym">Eumeta japonica</name>
    <dbReference type="NCBI Taxonomy" id="151549"/>
    <lineage>
        <taxon>Eukaryota</taxon>
        <taxon>Metazoa</taxon>
        <taxon>Ecdysozoa</taxon>
        <taxon>Arthropoda</taxon>
        <taxon>Hexapoda</taxon>
        <taxon>Insecta</taxon>
        <taxon>Pterygota</taxon>
        <taxon>Neoptera</taxon>
        <taxon>Endopterygota</taxon>
        <taxon>Lepidoptera</taxon>
        <taxon>Glossata</taxon>
        <taxon>Ditrysia</taxon>
        <taxon>Tineoidea</taxon>
        <taxon>Psychidae</taxon>
        <taxon>Oiketicinae</taxon>
        <taxon>Eumeta</taxon>
    </lineage>
</organism>
<dbReference type="Pfam" id="PF06585">
    <property type="entry name" value="JHBP"/>
    <property type="match status" value="2"/>
</dbReference>
<accession>A0A4C1W9S3</accession>
<dbReference type="PANTHER" id="PTHR11008:SF41">
    <property type="entry name" value="RE70318P"/>
    <property type="match status" value="1"/>
</dbReference>
<dbReference type="GO" id="GO:0005615">
    <property type="term" value="C:extracellular space"/>
    <property type="evidence" value="ECO:0007669"/>
    <property type="project" value="TreeGrafter"/>
</dbReference>
<evidence type="ECO:0000313" key="1">
    <source>
        <dbReference type="EMBL" id="GBP47793.1"/>
    </source>
</evidence>
<dbReference type="STRING" id="151549.A0A4C1W9S3"/>
<dbReference type="SMART" id="SM00700">
    <property type="entry name" value="JHBP"/>
    <property type="match status" value="1"/>
</dbReference>
<evidence type="ECO:0008006" key="3">
    <source>
        <dbReference type="Google" id="ProtNLM"/>
    </source>
</evidence>
<dbReference type="AlphaFoldDB" id="A0A4C1W9S3"/>
<protein>
    <recommendedName>
        <fullName evidence="3">Protein takeout</fullName>
    </recommendedName>
</protein>
<dbReference type="EMBL" id="BGZK01000510">
    <property type="protein sequence ID" value="GBP47793.1"/>
    <property type="molecule type" value="Genomic_DNA"/>
</dbReference>
<evidence type="ECO:0000313" key="2">
    <source>
        <dbReference type="Proteomes" id="UP000299102"/>
    </source>
</evidence>
<keyword evidence="2" id="KW-1185">Reference proteome</keyword>
<dbReference type="InterPro" id="IPR010562">
    <property type="entry name" value="Haemolymph_juvenile_hormone-bd"/>
</dbReference>
<comment type="caution">
    <text evidence="1">The sequence shown here is derived from an EMBL/GenBank/DDBJ whole genome shotgun (WGS) entry which is preliminary data.</text>
</comment>
<gene>
    <name evidence="1" type="ORF">EVAR_79641_1</name>
</gene>
<dbReference type="PANTHER" id="PTHR11008">
    <property type="entry name" value="PROTEIN TAKEOUT-LIKE PROTEIN"/>
    <property type="match status" value="1"/>
</dbReference>
<name>A0A4C1W9S3_EUMVA</name>
<sequence length="405" mass="45061">MFVVTLSRYGFTSRPVRAAFAQRTAAAGQIRHLIDAAIKALSTNIDRFIGDNTGPTSRSVYFKLHGLTTICKMAHENSNVHNFSRGAVSIRNLGKTRHAASSLYITVDSPSPQFPDFRLSIDKCHLTDPTCLKLTAQKLLPELINGGYGMALMDPMKISHVRFQLAGLTADITETTVRGLRKSVVDKLRFDTKKREMHLTSHGDLTISGRYRAGGRLLILPITGDGEIHLKMMLVEIPIEEDSIIIAVRNTVADDVIVDRINHDDGCMSQTLEIEVKEAFISFYAALNHGKADLAKQLTTLENMRLNVTTAYELAGAPGAETLSLSGYKYVYDVVGNAHFNLTNLFNGNKKLSEVMLNFMNMNWKQITEEFGGPLVEAATKEVYENIRNFLKKQPLREIALIDNE</sequence>
<dbReference type="InterPro" id="IPR038606">
    <property type="entry name" value="To_sf"/>
</dbReference>
<dbReference type="OrthoDB" id="8113209at2759"/>
<reference evidence="1 2" key="1">
    <citation type="journal article" date="2019" name="Commun. Biol.">
        <title>The bagworm genome reveals a unique fibroin gene that provides high tensile strength.</title>
        <authorList>
            <person name="Kono N."/>
            <person name="Nakamura H."/>
            <person name="Ohtoshi R."/>
            <person name="Tomita M."/>
            <person name="Numata K."/>
            <person name="Arakawa K."/>
        </authorList>
    </citation>
    <scope>NUCLEOTIDE SEQUENCE [LARGE SCALE GENOMIC DNA]</scope>
</reference>
<dbReference type="Gene3D" id="3.15.10.30">
    <property type="entry name" value="Haemolymph juvenile hormone binding protein"/>
    <property type="match status" value="2"/>
</dbReference>
<proteinExistence type="predicted"/>
<dbReference type="Proteomes" id="UP000299102">
    <property type="component" value="Unassembled WGS sequence"/>
</dbReference>